<dbReference type="EMBL" id="HG793183">
    <property type="protein sequence ID" value="CRL30357.1"/>
    <property type="molecule type" value="Genomic_DNA"/>
</dbReference>
<dbReference type="Proteomes" id="UP000053732">
    <property type="component" value="Unassembled WGS sequence"/>
</dbReference>
<evidence type="ECO:0000313" key="3">
    <source>
        <dbReference type="Proteomes" id="UP000053732"/>
    </source>
</evidence>
<sequence length="76" mass="8432">MSLQHVAPSRQHPSHVLHLSRQQATTQSSNHSMMNASINQPFNQHFNNASNSINIHQSDRGGLHSSRTIGRLGTTH</sequence>
<proteinExistence type="predicted"/>
<keyword evidence="3" id="KW-1185">Reference proteome</keyword>
<protein>
    <submittedName>
        <fullName evidence="2">Str. FM013</fullName>
    </submittedName>
</protein>
<dbReference type="AlphaFoldDB" id="A0A0G4PW60"/>
<evidence type="ECO:0000256" key="1">
    <source>
        <dbReference type="SAM" id="MobiDB-lite"/>
    </source>
</evidence>
<reference evidence="2 3" key="1">
    <citation type="journal article" date="2014" name="Nat. Commun.">
        <title>Multiple recent horizontal transfers of a large genomic region in cheese making fungi.</title>
        <authorList>
            <person name="Cheeseman K."/>
            <person name="Ropars J."/>
            <person name="Renault P."/>
            <person name="Dupont J."/>
            <person name="Gouzy J."/>
            <person name="Branca A."/>
            <person name="Abraham A.L."/>
            <person name="Ceppi M."/>
            <person name="Conseiller E."/>
            <person name="Debuchy R."/>
            <person name="Malagnac F."/>
            <person name="Goarin A."/>
            <person name="Silar P."/>
            <person name="Lacoste S."/>
            <person name="Sallet E."/>
            <person name="Bensimon A."/>
            <person name="Giraud T."/>
            <person name="Brygoo Y."/>
        </authorList>
    </citation>
    <scope>NUCLEOTIDE SEQUENCE [LARGE SCALE GENOMIC DNA]</scope>
    <source>
        <strain evidence="3">FM 013</strain>
    </source>
</reference>
<evidence type="ECO:0000313" key="2">
    <source>
        <dbReference type="EMBL" id="CRL30357.1"/>
    </source>
</evidence>
<organism evidence="2 3">
    <name type="scientific">Penicillium camemberti (strain FM 013)</name>
    <dbReference type="NCBI Taxonomy" id="1429867"/>
    <lineage>
        <taxon>Eukaryota</taxon>
        <taxon>Fungi</taxon>
        <taxon>Dikarya</taxon>
        <taxon>Ascomycota</taxon>
        <taxon>Pezizomycotina</taxon>
        <taxon>Eurotiomycetes</taxon>
        <taxon>Eurotiomycetidae</taxon>
        <taxon>Eurotiales</taxon>
        <taxon>Aspergillaceae</taxon>
        <taxon>Penicillium</taxon>
    </lineage>
</organism>
<feature type="compositionally biased region" description="Polar residues" evidence="1">
    <location>
        <begin position="20"/>
        <end position="56"/>
    </location>
</feature>
<name>A0A0G4PW60_PENC3</name>
<accession>A0A0G4PW60</accession>
<gene>
    <name evidence="2" type="ORF">PCAMFM013_S050g000004</name>
</gene>
<feature type="region of interest" description="Disordered" evidence="1">
    <location>
        <begin position="1"/>
        <end position="76"/>
    </location>
</feature>